<organism evidence="1 2">
    <name type="scientific">Rousettus aegyptiacus</name>
    <name type="common">Egyptian fruit bat</name>
    <name type="synonym">Pteropus aegyptiacus</name>
    <dbReference type="NCBI Taxonomy" id="9407"/>
    <lineage>
        <taxon>Eukaryota</taxon>
        <taxon>Metazoa</taxon>
        <taxon>Chordata</taxon>
        <taxon>Craniata</taxon>
        <taxon>Vertebrata</taxon>
        <taxon>Euteleostomi</taxon>
        <taxon>Mammalia</taxon>
        <taxon>Eutheria</taxon>
        <taxon>Laurasiatheria</taxon>
        <taxon>Chiroptera</taxon>
        <taxon>Yinpterochiroptera</taxon>
        <taxon>Pteropodoidea</taxon>
        <taxon>Pteropodidae</taxon>
        <taxon>Rousettinae</taxon>
        <taxon>Rousettus</taxon>
    </lineage>
</organism>
<evidence type="ECO:0000313" key="1">
    <source>
        <dbReference type="EMBL" id="KAF6435771.1"/>
    </source>
</evidence>
<dbReference type="AlphaFoldDB" id="A0A7J8EKB5"/>
<dbReference type="EMBL" id="JACASE010000009">
    <property type="protein sequence ID" value="KAF6435771.1"/>
    <property type="molecule type" value="Genomic_DNA"/>
</dbReference>
<accession>A0A7J8EKB5</accession>
<proteinExistence type="predicted"/>
<comment type="caution">
    <text evidence="1">The sequence shown here is derived from an EMBL/GenBank/DDBJ whole genome shotgun (WGS) entry which is preliminary data.</text>
</comment>
<reference evidence="1 2" key="1">
    <citation type="journal article" date="2020" name="Nature">
        <title>Six reference-quality genomes reveal evolution of bat adaptations.</title>
        <authorList>
            <person name="Jebb D."/>
            <person name="Huang Z."/>
            <person name="Pippel M."/>
            <person name="Hughes G.M."/>
            <person name="Lavrichenko K."/>
            <person name="Devanna P."/>
            <person name="Winkler S."/>
            <person name="Jermiin L.S."/>
            <person name="Skirmuntt E.C."/>
            <person name="Katzourakis A."/>
            <person name="Burkitt-Gray L."/>
            <person name="Ray D.A."/>
            <person name="Sullivan K.A.M."/>
            <person name="Roscito J.G."/>
            <person name="Kirilenko B.M."/>
            <person name="Davalos L.M."/>
            <person name="Corthals A.P."/>
            <person name="Power M.L."/>
            <person name="Jones G."/>
            <person name="Ransome R.D."/>
            <person name="Dechmann D.K.N."/>
            <person name="Locatelli A.G."/>
            <person name="Puechmaille S.J."/>
            <person name="Fedrigo O."/>
            <person name="Jarvis E.D."/>
            <person name="Hiller M."/>
            <person name="Vernes S.C."/>
            <person name="Myers E.W."/>
            <person name="Teeling E.C."/>
        </authorList>
    </citation>
    <scope>NUCLEOTIDE SEQUENCE [LARGE SCALE GENOMIC DNA]</scope>
    <source>
        <strain evidence="1">MRouAeg1</strain>
        <tissue evidence="1">Muscle</tissue>
    </source>
</reference>
<gene>
    <name evidence="1" type="ORF">HJG63_012499</name>
</gene>
<name>A0A7J8EKB5_ROUAE</name>
<evidence type="ECO:0000313" key="2">
    <source>
        <dbReference type="Proteomes" id="UP000593571"/>
    </source>
</evidence>
<dbReference type="Proteomes" id="UP000593571">
    <property type="component" value="Unassembled WGS sequence"/>
</dbReference>
<keyword evidence="2" id="KW-1185">Reference proteome</keyword>
<sequence>MKFECYLSPYTKINSKWTKDLTIIPEIINCIEENIGTRLADLGFREDFMNLTSKTREVKAERNQWDYTKLKSFCTAKETINKTEATIQMGDDFANNAFIKSLIFKIYKELIQFNHKILSN</sequence>
<protein>
    <submittedName>
        <fullName evidence="1">Uncharacterized protein</fullName>
    </submittedName>
</protein>